<name>A0A6J8A7P6_MYTCO</name>
<dbReference type="AlphaFoldDB" id="A0A6J8A7P6"/>
<evidence type="ECO:0000313" key="2">
    <source>
        <dbReference type="Proteomes" id="UP000507470"/>
    </source>
</evidence>
<dbReference type="PANTHER" id="PTHR15460">
    <property type="entry name" value="PEROXISOMAL MEMBRANE PROTEIN 4"/>
    <property type="match status" value="1"/>
</dbReference>
<accession>A0A6J8A7P6</accession>
<sequence>MSVAAVNRLLLSGQYATILSVVKGFRNGAVYGAKVRFPHSLVMSFLFKRESPKDMAKGILEATFTHSKNLAMFVFLYKSLTSLMAWLQSEKVEFHSFMAAFVGGYLVFGRYNKVNEQINLYLLSRILYGLAKLGVQKGYIPKPKHDTFPFFAAIVWGVVLWMFEYHKDTLQPSLKSSMTYLYHDSNQWNSFKNFLIYNK</sequence>
<dbReference type="PANTHER" id="PTHR15460:SF3">
    <property type="entry name" value="PEROXISOMAL MEMBRANE PROTEIN 4"/>
    <property type="match status" value="1"/>
</dbReference>
<dbReference type="Pfam" id="PF02466">
    <property type="entry name" value="Tim17"/>
    <property type="match status" value="1"/>
</dbReference>
<dbReference type="EMBL" id="CACVKT020000905">
    <property type="protein sequence ID" value="CAC5363674.1"/>
    <property type="molecule type" value="Genomic_DNA"/>
</dbReference>
<protein>
    <submittedName>
        <fullName evidence="1">PXMP4</fullName>
    </submittedName>
</protein>
<dbReference type="OrthoDB" id="39659at2759"/>
<reference evidence="1 2" key="1">
    <citation type="submission" date="2020-06" db="EMBL/GenBank/DDBJ databases">
        <authorList>
            <person name="Li R."/>
            <person name="Bekaert M."/>
        </authorList>
    </citation>
    <scope>NUCLEOTIDE SEQUENCE [LARGE SCALE GENOMIC DNA]</scope>
    <source>
        <strain evidence="2">wild</strain>
    </source>
</reference>
<organism evidence="1 2">
    <name type="scientific">Mytilus coruscus</name>
    <name type="common">Sea mussel</name>
    <dbReference type="NCBI Taxonomy" id="42192"/>
    <lineage>
        <taxon>Eukaryota</taxon>
        <taxon>Metazoa</taxon>
        <taxon>Spiralia</taxon>
        <taxon>Lophotrochozoa</taxon>
        <taxon>Mollusca</taxon>
        <taxon>Bivalvia</taxon>
        <taxon>Autobranchia</taxon>
        <taxon>Pteriomorphia</taxon>
        <taxon>Mytilida</taxon>
        <taxon>Mytiloidea</taxon>
        <taxon>Mytilidae</taxon>
        <taxon>Mytilinae</taxon>
        <taxon>Mytilus</taxon>
    </lineage>
</organism>
<dbReference type="Proteomes" id="UP000507470">
    <property type="component" value="Unassembled WGS sequence"/>
</dbReference>
<evidence type="ECO:0000313" key="1">
    <source>
        <dbReference type="EMBL" id="CAC5363674.1"/>
    </source>
</evidence>
<dbReference type="InterPro" id="IPR019531">
    <property type="entry name" value="Pmp4"/>
</dbReference>
<gene>
    <name evidence="1" type="ORF">MCOR_5006</name>
</gene>
<dbReference type="PIRSF" id="PIRSF013674">
    <property type="entry name" value="PXMP4"/>
    <property type="match status" value="1"/>
</dbReference>
<dbReference type="GO" id="GO:0005778">
    <property type="term" value="C:peroxisomal membrane"/>
    <property type="evidence" value="ECO:0007669"/>
    <property type="project" value="TreeGrafter"/>
</dbReference>
<proteinExistence type="predicted"/>
<keyword evidence="2" id="KW-1185">Reference proteome</keyword>